<comment type="caution">
    <text evidence="2">The sequence shown here is derived from an EMBL/GenBank/DDBJ whole genome shotgun (WGS) entry which is preliminary data.</text>
</comment>
<reference evidence="2 3" key="1">
    <citation type="submission" date="2018-12" db="EMBL/GenBank/DDBJ databases">
        <title>Bacillus ochoae sp. nov., Paenibacillus whitsoniae sp. nov., Paenibacillus spiritus sp. nov. Isolated from the Mars Exploration Rover during spacecraft assembly.</title>
        <authorList>
            <person name="Seuylemezian A."/>
            <person name="Vaishampayan P."/>
        </authorList>
    </citation>
    <scope>NUCLEOTIDE SEQUENCE [LARGE SCALE GENOMIC DNA]</scope>
    <source>
        <strain evidence="2 3">MER 54</strain>
    </source>
</reference>
<accession>A0A430J678</accession>
<feature type="compositionally biased region" description="Polar residues" evidence="1">
    <location>
        <begin position="246"/>
        <end position="259"/>
    </location>
</feature>
<dbReference type="EMBL" id="RXHU01000096">
    <property type="protein sequence ID" value="RTE03988.1"/>
    <property type="molecule type" value="Genomic_DNA"/>
</dbReference>
<feature type="compositionally biased region" description="Polar residues" evidence="1">
    <location>
        <begin position="289"/>
        <end position="310"/>
    </location>
</feature>
<evidence type="ECO:0000313" key="3">
    <source>
        <dbReference type="Proteomes" id="UP000276128"/>
    </source>
</evidence>
<dbReference type="AlphaFoldDB" id="A0A430J678"/>
<keyword evidence="3" id="KW-1185">Reference proteome</keyword>
<dbReference type="Pfam" id="PF07875">
    <property type="entry name" value="Coat_F"/>
    <property type="match status" value="1"/>
</dbReference>
<dbReference type="RefSeq" id="WP_126144378.1">
    <property type="nucleotide sequence ID" value="NZ_RXHU01000096.1"/>
</dbReference>
<protein>
    <submittedName>
        <fullName evidence="2">Spore coat protein</fullName>
    </submittedName>
</protein>
<dbReference type="Gene3D" id="1.20.1260.10">
    <property type="match status" value="1"/>
</dbReference>
<evidence type="ECO:0000256" key="1">
    <source>
        <dbReference type="SAM" id="MobiDB-lite"/>
    </source>
</evidence>
<dbReference type="InterPro" id="IPR012851">
    <property type="entry name" value="Spore_coat_CotF-like"/>
</dbReference>
<dbReference type="Proteomes" id="UP000276128">
    <property type="component" value="Unassembled WGS sequence"/>
</dbReference>
<keyword evidence="2" id="KW-0946">Virion</keyword>
<feature type="region of interest" description="Disordered" evidence="1">
    <location>
        <begin position="109"/>
        <end position="128"/>
    </location>
</feature>
<organism evidence="2 3">
    <name type="scientific">Paenibacillus whitsoniae</name>
    <dbReference type="NCBI Taxonomy" id="2496558"/>
    <lineage>
        <taxon>Bacteria</taxon>
        <taxon>Bacillati</taxon>
        <taxon>Bacillota</taxon>
        <taxon>Bacilli</taxon>
        <taxon>Bacillales</taxon>
        <taxon>Paenibacillaceae</taxon>
        <taxon>Paenibacillus</taxon>
    </lineage>
</organism>
<proteinExistence type="predicted"/>
<dbReference type="InterPro" id="IPR012347">
    <property type="entry name" value="Ferritin-like"/>
</dbReference>
<evidence type="ECO:0000313" key="2">
    <source>
        <dbReference type="EMBL" id="RTE03988.1"/>
    </source>
</evidence>
<dbReference type="OrthoDB" id="2382401at2"/>
<feature type="region of interest" description="Disordered" evidence="1">
    <location>
        <begin position="177"/>
        <end position="202"/>
    </location>
</feature>
<sequence>MYQNQSFSQQIEESQLDFQDEDYADFVLNELKRSAREYATAALEAANPQIRQTFQNLLQRTLEDQATVFQEIQKLGGYQIQQASQEQILEELQKQSQKASKLQSFVQQQTSVNNASTERSTVAQARSMQQSYAANSQLSQRIGQEAEQSYTYVPEQNMTEDSSSSMLHTSGASVMHQNQNQNQHQNQPYQQQSQNRMQAMGQAQIQPMLSTSQYPNATHQSSLQQGFSQGQSQTHANTQAHTNTTSYTQPTSYGSTTGSFGREQNGYAAAPQGSSDAQMGRGPSARIVSRTQPGMQAQGRTDNQYTTRQQPGGRYSF</sequence>
<feature type="compositionally biased region" description="Low complexity" evidence="1">
    <location>
        <begin position="177"/>
        <end position="198"/>
    </location>
</feature>
<feature type="compositionally biased region" description="Low complexity" evidence="1">
    <location>
        <begin position="220"/>
        <end position="245"/>
    </location>
</feature>
<gene>
    <name evidence="2" type="ORF">EJQ19_27220</name>
</gene>
<name>A0A430J678_9BACL</name>
<feature type="region of interest" description="Disordered" evidence="1">
    <location>
        <begin position="214"/>
        <end position="317"/>
    </location>
</feature>
<keyword evidence="2" id="KW-0167">Capsid protein</keyword>